<evidence type="ECO:0000313" key="3">
    <source>
        <dbReference type="EMBL" id="QMW01585.1"/>
    </source>
</evidence>
<feature type="chain" id="PRO_5028909108" evidence="1">
    <location>
        <begin position="22"/>
        <end position="221"/>
    </location>
</feature>
<keyword evidence="1" id="KW-0732">Signal</keyword>
<sequence length="221" mass="23523">MKLKLCLLAISGLLSSQALLAQVQLGVKAGVNFATLKFDNPTLNATQQARSDFQGGFLIDVPITPSFSLQPALLISTKGTQINTFAIDSSRTPIATPITNSIKLLYVELPLLALFRFEVSSSLRLYGGLGPYLGVGLGGRISSTFVPVGDREVVFGSGSVGSNSFRRFDYGISGAAGLEWHRLMVGVTYGYGLADLGSALAKSYHRPIGVSVGFWLSRRSS</sequence>
<dbReference type="Pfam" id="PF13568">
    <property type="entry name" value="OMP_b-brl_2"/>
    <property type="match status" value="1"/>
</dbReference>
<gene>
    <name evidence="3" type="ORF">H3H32_27055</name>
</gene>
<name>A0A7G5GRU3_9BACT</name>
<dbReference type="KEGG" id="sfol:H3H32_27055"/>
<organism evidence="3 4">
    <name type="scientific">Spirosoma foliorum</name>
    <dbReference type="NCBI Taxonomy" id="2710596"/>
    <lineage>
        <taxon>Bacteria</taxon>
        <taxon>Pseudomonadati</taxon>
        <taxon>Bacteroidota</taxon>
        <taxon>Cytophagia</taxon>
        <taxon>Cytophagales</taxon>
        <taxon>Cytophagaceae</taxon>
        <taxon>Spirosoma</taxon>
    </lineage>
</organism>
<feature type="signal peptide" evidence="1">
    <location>
        <begin position="1"/>
        <end position="21"/>
    </location>
</feature>
<evidence type="ECO:0000256" key="1">
    <source>
        <dbReference type="SAM" id="SignalP"/>
    </source>
</evidence>
<feature type="domain" description="Outer membrane protein beta-barrel" evidence="2">
    <location>
        <begin position="22"/>
        <end position="196"/>
    </location>
</feature>
<reference evidence="3 4" key="1">
    <citation type="submission" date="2020-07" db="EMBL/GenBank/DDBJ databases">
        <title>Spirosoma foliorum sp. nov., isolated from the leaves on the Nejang mountain Korea, Republic of.</title>
        <authorList>
            <person name="Ho H."/>
            <person name="Lee Y.-J."/>
            <person name="Nurcahyanto D.-A."/>
            <person name="Kim S.-G."/>
        </authorList>
    </citation>
    <scope>NUCLEOTIDE SEQUENCE [LARGE SCALE GENOMIC DNA]</scope>
    <source>
        <strain evidence="3 4">PL0136</strain>
    </source>
</reference>
<evidence type="ECO:0000313" key="4">
    <source>
        <dbReference type="Proteomes" id="UP000515369"/>
    </source>
</evidence>
<protein>
    <submittedName>
        <fullName evidence="3">PorT family protein</fullName>
    </submittedName>
</protein>
<dbReference type="InterPro" id="IPR025665">
    <property type="entry name" value="Beta-barrel_OMP_2"/>
</dbReference>
<dbReference type="Proteomes" id="UP000515369">
    <property type="component" value="Chromosome"/>
</dbReference>
<dbReference type="EMBL" id="CP059732">
    <property type="protein sequence ID" value="QMW01585.1"/>
    <property type="molecule type" value="Genomic_DNA"/>
</dbReference>
<proteinExistence type="predicted"/>
<dbReference type="AlphaFoldDB" id="A0A7G5GRU3"/>
<dbReference type="RefSeq" id="WP_182458867.1">
    <property type="nucleotide sequence ID" value="NZ_CP059732.1"/>
</dbReference>
<evidence type="ECO:0000259" key="2">
    <source>
        <dbReference type="Pfam" id="PF13568"/>
    </source>
</evidence>
<accession>A0A7G5GRU3</accession>
<keyword evidence="4" id="KW-1185">Reference proteome</keyword>